<comment type="function">
    <text evidence="2">Catalyzes the condensation of isopentenyl diphosphate (IPP) with allylic pyrophosphates generating different type of terpenoids.</text>
</comment>
<feature type="active site" description="Proton acceptor" evidence="2">
    <location>
        <position position="87"/>
    </location>
</feature>
<evidence type="ECO:0000256" key="1">
    <source>
        <dbReference type="ARBA" id="ARBA00022679"/>
    </source>
</evidence>
<feature type="binding site" evidence="2">
    <location>
        <position position="39"/>
    </location>
    <ligand>
        <name>Mg(2+)</name>
        <dbReference type="ChEBI" id="CHEBI:18420"/>
    </ligand>
</feature>
<accession>A0A6N3X643</accession>
<dbReference type="GO" id="GO:0000287">
    <property type="term" value="F:magnesium ion binding"/>
    <property type="evidence" value="ECO:0007669"/>
    <property type="project" value="UniProtKB-UniRule"/>
</dbReference>
<dbReference type="InterPro" id="IPR018520">
    <property type="entry name" value="UPP_synth-like_CS"/>
</dbReference>
<dbReference type="PROSITE" id="PS01066">
    <property type="entry name" value="UPP_SYNTHASE"/>
    <property type="match status" value="1"/>
</dbReference>
<feature type="binding site" evidence="2">
    <location>
        <position position="44"/>
    </location>
    <ligand>
        <name>substrate</name>
    </ligand>
</feature>
<dbReference type="NCBIfam" id="NF011406">
    <property type="entry name" value="PRK14831.1"/>
    <property type="match status" value="1"/>
</dbReference>
<sequence>MQRVNAHNNAHTGDTNPLMALPGDLDSTRLPRHLAVIMDGNGRWAQQRHLPRVRGHQMGVQALKRLLQLCGRWGIPALTTYAFSTENWQRPDEEVSFLMTLFEQVLKQELHELDQAQVRLRFLGDLEALPLGLQEHIAQATARTAHNNRVHLNVCTNYGGRHELVQAARRLAQDVRQGILDPDDINEARFANLLLTAGDPDPDLLIRTSGEFRISNFLLWQLAYAEIHITDVLWPDFDQVALATALRDFQQRQRRYGAVHPPPVGT</sequence>
<feature type="binding site" evidence="2">
    <location>
        <position position="88"/>
    </location>
    <ligand>
        <name>substrate</name>
    </ligand>
</feature>
<dbReference type="PANTHER" id="PTHR10291">
    <property type="entry name" value="DEHYDRODOLICHYL DIPHOSPHATE SYNTHASE FAMILY MEMBER"/>
    <property type="match status" value="1"/>
</dbReference>
<name>A0A6N3X643_9SYNE</name>
<reference evidence="4 5" key="1">
    <citation type="submission" date="2015-01" db="EMBL/GenBank/DDBJ databases">
        <title>Lifestyle Evolution in Cyanobacterial Symbionts of Sponges.</title>
        <authorList>
            <person name="Burgsdorf I."/>
            <person name="Slaby B.M."/>
            <person name="Handley K.M."/>
            <person name="Haber M."/>
            <person name="Blom J."/>
            <person name="Marshall C.W."/>
            <person name="Gilbert J.A."/>
            <person name="Hentschel U."/>
            <person name="Steindler L."/>
        </authorList>
    </citation>
    <scope>NUCLEOTIDE SEQUENCE [LARGE SCALE GENOMIC DNA]</scope>
    <source>
        <strain evidence="4">142</strain>
    </source>
</reference>
<dbReference type="NCBIfam" id="TIGR00055">
    <property type="entry name" value="uppS"/>
    <property type="match status" value="1"/>
</dbReference>
<dbReference type="EMBL" id="JXUO01000081">
    <property type="protein sequence ID" value="KKZ15040.1"/>
    <property type="molecule type" value="Genomic_DNA"/>
</dbReference>
<keyword evidence="2" id="KW-0479">Metal-binding</keyword>
<feature type="binding site" evidence="2">
    <location>
        <position position="52"/>
    </location>
    <ligand>
        <name>substrate</name>
    </ligand>
</feature>
<evidence type="ECO:0000313" key="5">
    <source>
        <dbReference type="Proteomes" id="UP000035054"/>
    </source>
</evidence>
<feature type="binding site" evidence="2">
    <location>
        <position position="90"/>
    </location>
    <ligand>
        <name>substrate</name>
    </ligand>
</feature>
<feature type="binding site" evidence="2">
    <location>
        <begin position="40"/>
        <end position="43"/>
    </location>
    <ligand>
        <name>substrate</name>
    </ligand>
</feature>
<comment type="similarity">
    <text evidence="2">Belongs to the UPP synthase family.</text>
</comment>
<proteinExistence type="inferred from homology"/>
<dbReference type="InterPro" id="IPR001441">
    <property type="entry name" value="UPP_synth-like"/>
</dbReference>
<comment type="caution">
    <text evidence="4">The sequence shown here is derived from an EMBL/GenBank/DDBJ whole genome shotgun (WGS) entry which is preliminary data.</text>
</comment>
<feature type="compositionally biased region" description="Polar residues" evidence="3">
    <location>
        <begin position="1"/>
        <end position="15"/>
    </location>
</feature>
<dbReference type="SUPFAM" id="SSF64005">
    <property type="entry name" value="Undecaprenyl diphosphate synthase"/>
    <property type="match status" value="1"/>
</dbReference>
<dbReference type="Gene3D" id="3.40.1180.10">
    <property type="entry name" value="Decaprenyl diphosphate synthase-like"/>
    <property type="match status" value="1"/>
</dbReference>
<comment type="cofactor">
    <cofactor evidence="2">
        <name>Mg(2+)</name>
        <dbReference type="ChEBI" id="CHEBI:18420"/>
    </cofactor>
    <text evidence="2">Binds 2 magnesium ions per subunit.</text>
</comment>
<dbReference type="HAMAP" id="MF_01139">
    <property type="entry name" value="ISPT"/>
    <property type="match status" value="1"/>
</dbReference>
<feature type="binding site" evidence="2">
    <location>
        <position position="56"/>
    </location>
    <ligand>
        <name>substrate</name>
    </ligand>
</feature>
<evidence type="ECO:0000313" key="4">
    <source>
        <dbReference type="EMBL" id="KKZ15040.1"/>
    </source>
</evidence>
<feature type="active site" evidence="2">
    <location>
        <position position="39"/>
    </location>
</feature>
<comment type="subunit">
    <text evidence="2">Homodimer.</text>
</comment>
<dbReference type="GO" id="GO:0045547">
    <property type="term" value="F:ditrans,polycis-polyprenyl diphosphate synthase [(2E,6E)-farnesyl diphosphate specific] activity"/>
    <property type="evidence" value="ECO:0007669"/>
    <property type="project" value="TreeGrafter"/>
</dbReference>
<keyword evidence="1 2" id="KW-0808">Transferase</keyword>
<gene>
    <name evidence="4" type="ORF">TH68_02505</name>
</gene>
<dbReference type="Proteomes" id="UP000035054">
    <property type="component" value="Unassembled WGS sequence"/>
</dbReference>
<dbReference type="CDD" id="cd00475">
    <property type="entry name" value="Cis_IPPS"/>
    <property type="match status" value="1"/>
</dbReference>
<feature type="binding site" evidence="2">
    <location>
        <position position="226"/>
    </location>
    <ligand>
        <name>Mg(2+)</name>
        <dbReference type="ChEBI" id="CHEBI:18420"/>
    </ligand>
</feature>
<dbReference type="EC" id="2.5.1.-" evidence="2"/>
<dbReference type="InterPro" id="IPR036424">
    <property type="entry name" value="UPP_synth-like_sf"/>
</dbReference>
<evidence type="ECO:0000256" key="3">
    <source>
        <dbReference type="SAM" id="MobiDB-lite"/>
    </source>
</evidence>
<feature type="region of interest" description="Disordered" evidence="3">
    <location>
        <begin position="1"/>
        <end position="22"/>
    </location>
</feature>
<feature type="binding site" evidence="2">
    <location>
        <begin position="213"/>
        <end position="215"/>
    </location>
    <ligand>
        <name>substrate</name>
    </ligand>
</feature>
<dbReference type="Pfam" id="PF01255">
    <property type="entry name" value="Prenyltransf"/>
    <property type="match status" value="1"/>
</dbReference>
<organism evidence="4 5">
    <name type="scientific">Candidatus Synechococcus spongiarum 142</name>
    <dbReference type="NCBI Taxonomy" id="1608213"/>
    <lineage>
        <taxon>Bacteria</taxon>
        <taxon>Bacillati</taxon>
        <taxon>Cyanobacteriota</taxon>
        <taxon>Cyanophyceae</taxon>
        <taxon>Synechococcales</taxon>
        <taxon>Synechococcaceae</taxon>
        <taxon>Synechococcus</taxon>
    </lineage>
</organism>
<feature type="binding site" evidence="2">
    <location>
        <position position="207"/>
    </location>
    <ligand>
        <name>substrate</name>
    </ligand>
</feature>
<dbReference type="PANTHER" id="PTHR10291:SF0">
    <property type="entry name" value="DEHYDRODOLICHYL DIPHOSPHATE SYNTHASE 2"/>
    <property type="match status" value="1"/>
</dbReference>
<keyword evidence="2" id="KW-0460">Magnesium</keyword>
<dbReference type="FunFam" id="3.40.1180.10:FF:000001">
    <property type="entry name" value="(2E,6E)-farnesyl-diphosphate-specific ditrans,polycis-undecaprenyl-diphosphate synthase"/>
    <property type="match status" value="1"/>
</dbReference>
<evidence type="ECO:0000256" key="2">
    <source>
        <dbReference type="HAMAP-Rule" id="MF_01139"/>
    </source>
</evidence>
<dbReference type="GO" id="GO:0016094">
    <property type="term" value="P:polyprenol biosynthetic process"/>
    <property type="evidence" value="ECO:0007669"/>
    <property type="project" value="TreeGrafter"/>
</dbReference>
<feature type="binding site" evidence="2">
    <location>
        <begin position="84"/>
        <end position="86"/>
    </location>
    <ligand>
        <name>substrate</name>
    </ligand>
</feature>
<dbReference type="NCBIfam" id="NF011405">
    <property type="entry name" value="PRK14830.1"/>
    <property type="match status" value="1"/>
</dbReference>
<protein>
    <recommendedName>
        <fullName evidence="2">Isoprenyl transferase</fullName>
        <ecNumber evidence="2">2.5.1.-</ecNumber>
    </recommendedName>
</protein>
<dbReference type="AlphaFoldDB" id="A0A6N3X643"/>